<keyword evidence="3 5" id="KW-0175">Coiled coil</keyword>
<comment type="similarity">
    <text evidence="2">Belongs to the RmuC family.</text>
</comment>
<evidence type="ECO:0000313" key="7">
    <source>
        <dbReference type="Proteomes" id="UP000254134"/>
    </source>
</evidence>
<dbReference type="OrthoDB" id="370725at2"/>
<gene>
    <name evidence="6" type="ORF">Gocc_2332</name>
</gene>
<reference evidence="7" key="2">
    <citation type="journal article" date="2019" name="MicrobiologyOpen">
        <title>High-quality draft genome sequence of Gaiella occulta isolated from a 150 meter deep mineral water borehole and comparison with the genome sequences of other deep-branching lineages of the phylum Actinobacteria.</title>
        <authorList>
            <person name="Severino R."/>
            <person name="Froufe H.J.C."/>
            <person name="Barroso C."/>
            <person name="Albuquerque L."/>
            <person name="Lobo-da-Cunha A."/>
            <person name="da Costa M.S."/>
            <person name="Egas C."/>
        </authorList>
    </citation>
    <scope>NUCLEOTIDE SEQUENCE [LARGE SCALE GENOMIC DNA]</scope>
    <source>
        <strain evidence="7">F2-233</strain>
    </source>
</reference>
<evidence type="ECO:0000256" key="5">
    <source>
        <dbReference type="SAM" id="Coils"/>
    </source>
</evidence>
<dbReference type="Pfam" id="PF02646">
    <property type="entry name" value="RmuC"/>
    <property type="match status" value="1"/>
</dbReference>
<comment type="caution">
    <text evidence="6">The sequence shown here is derived from an EMBL/GenBank/DDBJ whole genome shotgun (WGS) entry which is preliminary data.</text>
</comment>
<organism evidence="6 7">
    <name type="scientific">Gaiella occulta</name>
    <dbReference type="NCBI Taxonomy" id="1002870"/>
    <lineage>
        <taxon>Bacteria</taxon>
        <taxon>Bacillati</taxon>
        <taxon>Actinomycetota</taxon>
        <taxon>Thermoleophilia</taxon>
        <taxon>Gaiellales</taxon>
        <taxon>Gaiellaceae</taxon>
        <taxon>Gaiella</taxon>
    </lineage>
</organism>
<dbReference type="RefSeq" id="WP_114796753.1">
    <property type="nucleotide sequence ID" value="NZ_QQZY01000006.1"/>
</dbReference>
<sequence>MAIVTLVIGLVLGAAGAWLLLRSASAERGRAADEATRTVLALERDLAAAQARLDASERAVDDRLREAIRAVSAEAYQQTNAALVEMAGAKLEGAVTPLKESLARVNTQVQQLESERAESYGKITQQLTDLSRRTATLATALRSPHVRGRWGEIQLKRVVELAGMLPYCDFSEQVTAASDDGRLRPDLIVHLPGGKQVIVDAKVPLAAYLEACEASDDAVRDGHLANHARQVRDHVQKLSAKQYWQQFADSPDYVIMFLPDEGFFRAAWEHDKELVEIGVRNRVHIASPTTLIVLLQAIAYGWQQEKVAEDARTVHELGRRLYERLSVMGGHFASVGASLDRAVGAYNKTVSSLESRVLVTARELERHVVSDKAIDVLDPVASTTVALAAPEVARDEGQPPLEVLPGDATAA</sequence>
<evidence type="ECO:0000313" key="6">
    <source>
        <dbReference type="EMBL" id="RDI73768.1"/>
    </source>
</evidence>
<dbReference type="InterPro" id="IPR003798">
    <property type="entry name" value="DNA_recombination_RmuC"/>
</dbReference>
<reference evidence="6 7" key="1">
    <citation type="submission" date="2018-07" db="EMBL/GenBank/DDBJ databases">
        <title>High-quality-draft genome sequence of Gaiella occulta.</title>
        <authorList>
            <person name="Severino R."/>
            <person name="Froufe H.J.C."/>
            <person name="Rainey F.A."/>
            <person name="Barroso C."/>
            <person name="Albuquerque L."/>
            <person name="Lobo-Da-Cunha A."/>
            <person name="Da Costa M.S."/>
            <person name="Egas C."/>
        </authorList>
    </citation>
    <scope>NUCLEOTIDE SEQUENCE [LARGE SCALE GENOMIC DNA]</scope>
    <source>
        <strain evidence="6 7">F2-233</strain>
    </source>
</reference>
<dbReference type="Proteomes" id="UP000254134">
    <property type="component" value="Unassembled WGS sequence"/>
</dbReference>
<dbReference type="PANTHER" id="PTHR30563:SF0">
    <property type="entry name" value="DNA RECOMBINATION PROTEIN RMUC"/>
    <property type="match status" value="1"/>
</dbReference>
<dbReference type="AlphaFoldDB" id="A0A7M2YWF9"/>
<evidence type="ECO:0000256" key="1">
    <source>
        <dbReference type="ARBA" id="ARBA00003416"/>
    </source>
</evidence>
<keyword evidence="7" id="KW-1185">Reference proteome</keyword>
<keyword evidence="4" id="KW-0233">DNA recombination</keyword>
<dbReference type="GO" id="GO:0006310">
    <property type="term" value="P:DNA recombination"/>
    <property type="evidence" value="ECO:0007669"/>
    <property type="project" value="UniProtKB-KW"/>
</dbReference>
<proteinExistence type="inferred from homology"/>
<evidence type="ECO:0000256" key="4">
    <source>
        <dbReference type="ARBA" id="ARBA00023172"/>
    </source>
</evidence>
<accession>A0A7M2YWF9</accession>
<comment type="function">
    <text evidence="1">Involved in DNA recombination.</text>
</comment>
<name>A0A7M2YWF9_9ACTN</name>
<dbReference type="PANTHER" id="PTHR30563">
    <property type="entry name" value="DNA RECOMBINATION PROTEIN RMUC"/>
    <property type="match status" value="1"/>
</dbReference>
<evidence type="ECO:0000256" key="3">
    <source>
        <dbReference type="ARBA" id="ARBA00023054"/>
    </source>
</evidence>
<dbReference type="EMBL" id="QQZY01000006">
    <property type="protein sequence ID" value="RDI73768.1"/>
    <property type="molecule type" value="Genomic_DNA"/>
</dbReference>
<feature type="coiled-coil region" evidence="5">
    <location>
        <begin position="32"/>
        <end position="66"/>
    </location>
</feature>
<evidence type="ECO:0000256" key="2">
    <source>
        <dbReference type="ARBA" id="ARBA00009840"/>
    </source>
</evidence>
<protein>
    <submittedName>
        <fullName evidence="6">DNA recombination RmuC-related protein</fullName>
    </submittedName>
</protein>